<dbReference type="OrthoDB" id="10261701at2759"/>
<dbReference type="Proteomes" id="UP000054324">
    <property type="component" value="Unassembled WGS sequence"/>
</dbReference>
<dbReference type="PANTHER" id="PTHR15243:SF0">
    <property type="entry name" value="SERINE_THREONINE-PROTEIN KINASE 19"/>
    <property type="match status" value="1"/>
</dbReference>
<gene>
    <name evidence="2" type="ORF">T265_08480</name>
</gene>
<dbReference type="STRING" id="6198.A0A074ZK40"/>
<keyword evidence="3" id="KW-1185">Reference proteome</keyword>
<dbReference type="AlphaFoldDB" id="A0A074ZK40"/>
<dbReference type="GeneID" id="20322659"/>
<organism evidence="2 3">
    <name type="scientific">Opisthorchis viverrini</name>
    <name type="common">Southeast Asian liver fluke</name>
    <dbReference type="NCBI Taxonomy" id="6198"/>
    <lineage>
        <taxon>Eukaryota</taxon>
        <taxon>Metazoa</taxon>
        <taxon>Spiralia</taxon>
        <taxon>Lophotrochozoa</taxon>
        <taxon>Platyhelminthes</taxon>
        <taxon>Trematoda</taxon>
        <taxon>Digenea</taxon>
        <taxon>Opisthorchiida</taxon>
        <taxon>Opisthorchiata</taxon>
        <taxon>Opisthorchiidae</taxon>
        <taxon>Opisthorchis</taxon>
    </lineage>
</organism>
<dbReference type="InterPro" id="IPR018865">
    <property type="entry name" value="STK19-like"/>
</dbReference>
<proteinExistence type="inferred from homology"/>
<dbReference type="EMBL" id="KL596839">
    <property type="protein sequence ID" value="KER23715.1"/>
    <property type="molecule type" value="Genomic_DNA"/>
</dbReference>
<dbReference type="RefSeq" id="XP_009172556.1">
    <property type="nucleotide sequence ID" value="XM_009174292.1"/>
</dbReference>
<dbReference type="Pfam" id="PF10494">
    <property type="entry name" value="Stk19"/>
    <property type="match status" value="1"/>
</dbReference>
<dbReference type="GO" id="GO:0046579">
    <property type="term" value="P:positive regulation of Ras protein signal transduction"/>
    <property type="evidence" value="ECO:0007669"/>
    <property type="project" value="TreeGrafter"/>
</dbReference>
<name>A0A074ZK40_OPIVI</name>
<protein>
    <recommendedName>
        <fullName evidence="4">Serine/threonine-protein kinase 19</fullName>
    </recommendedName>
</protein>
<dbReference type="CTD" id="20322659"/>
<accession>A0A074ZK40</accession>
<sequence>MKRKSDSAIAEETLVAKKASVVIPNFISVDDALHFLYGIFPSLSFKPAIRPTLVRSQIYTLVNNRTSVDAHLNKLQNTGKIRLLKLEDETDDSLGIMLSEDYTASFKDIERFTSIVLMEQRALCVNKSTLLKTFSDTQITTLVQSGALTTRTSGLWWVSSPCLGRFLKAYKTGQRALLAMLRRQRFKELLLSDIAKRELGKGAILGYMYHVLAHLGSGTLVSVPTASGPLIRLRMG</sequence>
<evidence type="ECO:0000313" key="3">
    <source>
        <dbReference type="Proteomes" id="UP000054324"/>
    </source>
</evidence>
<reference evidence="2 3" key="1">
    <citation type="submission" date="2013-11" db="EMBL/GenBank/DDBJ databases">
        <title>Opisthorchis viverrini - life in the bile duct.</title>
        <authorList>
            <person name="Young N.D."/>
            <person name="Nagarajan N."/>
            <person name="Lin S.J."/>
            <person name="Korhonen P.K."/>
            <person name="Jex A.R."/>
            <person name="Hall R.S."/>
            <person name="Safavi-Hemami H."/>
            <person name="Kaewkong W."/>
            <person name="Bertrand D."/>
            <person name="Gao S."/>
            <person name="Seet Q."/>
            <person name="Wongkham S."/>
            <person name="Teh B.T."/>
            <person name="Wongkham C."/>
            <person name="Intapan P.M."/>
            <person name="Maleewong W."/>
            <person name="Yang X."/>
            <person name="Hu M."/>
            <person name="Wang Z."/>
            <person name="Hofmann A."/>
            <person name="Sternberg P.W."/>
            <person name="Tan P."/>
            <person name="Wang J."/>
            <person name="Gasser R.B."/>
        </authorList>
    </citation>
    <scope>NUCLEOTIDE SEQUENCE [LARGE SCALE GENOMIC DNA]</scope>
</reference>
<evidence type="ECO:0008006" key="4">
    <source>
        <dbReference type="Google" id="ProtNLM"/>
    </source>
</evidence>
<dbReference type="PANTHER" id="PTHR15243">
    <property type="entry name" value="SERINE/THREONINE-PROTEIN KINASE 19"/>
    <property type="match status" value="1"/>
</dbReference>
<comment type="similarity">
    <text evidence="1">Belongs to the STK19 family.</text>
</comment>
<evidence type="ECO:0000313" key="2">
    <source>
        <dbReference type="EMBL" id="KER23715.1"/>
    </source>
</evidence>
<evidence type="ECO:0000256" key="1">
    <source>
        <dbReference type="ARBA" id="ARBA00093458"/>
    </source>
</evidence>
<dbReference type="KEGG" id="ovi:T265_08480"/>